<dbReference type="InterPro" id="IPR050130">
    <property type="entry name" value="ClpA_ClpB"/>
</dbReference>
<evidence type="ECO:0000256" key="6">
    <source>
        <dbReference type="ARBA" id="ARBA00026057"/>
    </source>
</evidence>
<name>A0A0G0UK75_9BACT</name>
<dbReference type="InterPro" id="IPR004176">
    <property type="entry name" value="Clp_R_N"/>
</dbReference>
<dbReference type="InterPro" id="IPR019489">
    <property type="entry name" value="Clp_ATPase_C"/>
</dbReference>
<dbReference type="PRINTS" id="PR00300">
    <property type="entry name" value="CLPPROTEASEA"/>
</dbReference>
<organism evidence="11 12">
    <name type="scientific">Candidatus Wolfebacteria bacterium GW2011_GWB1_41_12</name>
    <dbReference type="NCBI Taxonomy" id="1619006"/>
    <lineage>
        <taxon>Bacteria</taxon>
        <taxon>Candidatus Wolfeibacteriota</taxon>
    </lineage>
</organism>
<reference evidence="11 12" key="1">
    <citation type="journal article" date="2015" name="Nature">
        <title>rRNA introns, odd ribosomes, and small enigmatic genomes across a large radiation of phyla.</title>
        <authorList>
            <person name="Brown C.T."/>
            <person name="Hug L.A."/>
            <person name="Thomas B.C."/>
            <person name="Sharon I."/>
            <person name="Castelle C.J."/>
            <person name="Singh A."/>
            <person name="Wilkins M.J."/>
            <person name="Williams K.H."/>
            <person name="Banfield J.F."/>
        </authorList>
    </citation>
    <scope>NUCLEOTIDE SEQUENCE [LARGE SCALE GENOMIC DNA]</scope>
</reference>
<evidence type="ECO:0000256" key="7">
    <source>
        <dbReference type="PROSITE-ProRule" id="PRU01251"/>
    </source>
</evidence>
<dbReference type="InterPro" id="IPR036628">
    <property type="entry name" value="Clp_N_dom_sf"/>
</dbReference>
<dbReference type="InterPro" id="IPR027417">
    <property type="entry name" value="P-loop_NTPase"/>
</dbReference>
<dbReference type="InterPro" id="IPR041546">
    <property type="entry name" value="ClpA/ClpB_AAA_lid"/>
</dbReference>
<accession>A0A0G0UK75</accession>
<comment type="caution">
    <text evidence="11">The sequence shown here is derived from an EMBL/GenBank/DDBJ whole genome shotgun (WGS) entry which is preliminary data.</text>
</comment>
<comment type="subunit">
    <text evidence="6">Homohexamer. The oligomerization is ATP-dependent.</text>
</comment>
<dbReference type="PATRIC" id="fig|1619006.3.peg.75"/>
<keyword evidence="9" id="KW-0175">Coiled coil</keyword>
<dbReference type="Pfam" id="PF07724">
    <property type="entry name" value="AAA_2"/>
    <property type="match status" value="1"/>
</dbReference>
<dbReference type="GO" id="GO:0034605">
    <property type="term" value="P:cellular response to heat"/>
    <property type="evidence" value="ECO:0007669"/>
    <property type="project" value="TreeGrafter"/>
</dbReference>
<dbReference type="FunFam" id="3.40.50.300:FF:000120">
    <property type="entry name" value="ATP-dependent chaperone ClpB"/>
    <property type="match status" value="1"/>
</dbReference>
<evidence type="ECO:0000256" key="9">
    <source>
        <dbReference type="SAM" id="Coils"/>
    </source>
</evidence>
<evidence type="ECO:0000256" key="3">
    <source>
        <dbReference type="ARBA" id="ARBA00022741"/>
    </source>
</evidence>
<dbReference type="InterPro" id="IPR001270">
    <property type="entry name" value="ClpA/B"/>
</dbReference>
<evidence type="ECO:0000256" key="1">
    <source>
        <dbReference type="ARBA" id="ARBA00008675"/>
    </source>
</evidence>
<sequence length="879" mass="99053">MNFHRFTIKAQEALQNAQDLAARENHGELKIIHLLISLISDEQSLVRPLLIRAGVNLESLAQALDEELKKQPKIFGGSNVGQLYLSQELMQVLDRGAKIAGHQKDEFISCEHLLLAILESGSSASRILENFGLRRETAIRVLAQLRGSMRITDETPESKFQVLEKYAVNLTNSARAGKLDPVIGRGEELRRLIQILSRRTKNNPVLIGEPGVGKTAVVEGLAQRIASGDVPEPLKNKEIIMLDLGSLIAGTKFRGEFEDRLKAFIKEIQQSSGKLILFIDEIHMIVGAGAAEGAIDASNLLKPALARGELRAIGATTIREYQRHIEKDAALERRFSPVMVDEPSINDSVAILRGLKEKYELHHGIRISDEAIVSAVNLSARYITDRFLPDKAIDLIDEAAAGRRLETESLPKEIDKTRREITRLEIERQALLSENKKDKRLKEIEKELRKLKEKNDGLSAKWHGEKITFEEFHNLRKKVENLRQEAELAEREGNLEKVAKIVYGELPQAEKELKAFEKKYVERGRGKIKKGAEQHFIKEKVDEEDIAAVVSRWTGIPVSRMLESEAEKLSKIEEVLSGRVIGQEKAIKAISSALRRARAGLAPEDKPFGSFMFLGPTGVGKTELVRALAEFMFNDEKALIRIDMSEYMERHSVARLIGSPPGYVGHEEGGQLTETVRHRPYSLILFDEIEKAHPEVFNLLLQVLDNGRLTDGKGKIINFKNSIIVLTSNVGSEYFREISKLGFSTRIDVDEQKNKTDEFKERVEESLKETFRPEFLNRLDEIIIFNPLGKKEIEKIIDLQLGMLKEKLANRGFEVTVDNSLRRHIAEAGFDPDYGARPIKRMIQKLILDELANRIIKGELKDAKKIKLGFKGEHITIGA</sequence>
<dbReference type="SUPFAM" id="SSF81923">
    <property type="entry name" value="Double Clp-N motif"/>
    <property type="match status" value="1"/>
</dbReference>
<proteinExistence type="inferred from homology"/>
<dbReference type="AlphaFoldDB" id="A0A0G0UK75"/>
<evidence type="ECO:0000256" key="8">
    <source>
        <dbReference type="RuleBase" id="RU004432"/>
    </source>
</evidence>
<dbReference type="FunFam" id="3.40.50.300:FF:000010">
    <property type="entry name" value="Chaperone clpB 1, putative"/>
    <property type="match status" value="1"/>
</dbReference>
<dbReference type="PANTHER" id="PTHR11638">
    <property type="entry name" value="ATP-DEPENDENT CLP PROTEASE"/>
    <property type="match status" value="1"/>
</dbReference>
<dbReference type="GO" id="GO:0005524">
    <property type="term" value="F:ATP binding"/>
    <property type="evidence" value="ECO:0007669"/>
    <property type="project" value="UniProtKB-KW"/>
</dbReference>
<evidence type="ECO:0000313" key="12">
    <source>
        <dbReference type="Proteomes" id="UP000033918"/>
    </source>
</evidence>
<dbReference type="Pfam" id="PF17871">
    <property type="entry name" value="AAA_lid_9"/>
    <property type="match status" value="1"/>
</dbReference>
<dbReference type="FunFam" id="3.40.50.300:FF:000025">
    <property type="entry name" value="ATP-dependent Clp protease subunit"/>
    <property type="match status" value="1"/>
</dbReference>
<evidence type="ECO:0000256" key="5">
    <source>
        <dbReference type="ARBA" id="ARBA00023186"/>
    </source>
</evidence>
<dbReference type="SUPFAM" id="SSF52540">
    <property type="entry name" value="P-loop containing nucleoside triphosphate hydrolases"/>
    <property type="match status" value="2"/>
</dbReference>
<dbReference type="Pfam" id="PF02861">
    <property type="entry name" value="Clp_N"/>
    <property type="match status" value="1"/>
</dbReference>
<gene>
    <name evidence="11" type="ORF">UU38_C0001G0071</name>
</gene>
<dbReference type="Gene3D" id="1.10.8.60">
    <property type="match status" value="1"/>
</dbReference>
<keyword evidence="5 8" id="KW-0143">Chaperone</keyword>
<dbReference type="CDD" id="cd00009">
    <property type="entry name" value="AAA"/>
    <property type="match status" value="1"/>
</dbReference>
<dbReference type="InterPro" id="IPR003959">
    <property type="entry name" value="ATPase_AAA_core"/>
</dbReference>
<dbReference type="GO" id="GO:0005737">
    <property type="term" value="C:cytoplasm"/>
    <property type="evidence" value="ECO:0007669"/>
    <property type="project" value="TreeGrafter"/>
</dbReference>
<dbReference type="Pfam" id="PF00004">
    <property type="entry name" value="AAA"/>
    <property type="match status" value="1"/>
</dbReference>
<evidence type="ECO:0000313" key="11">
    <source>
        <dbReference type="EMBL" id="KKR89169.1"/>
    </source>
</evidence>
<keyword evidence="2 7" id="KW-0677">Repeat</keyword>
<dbReference type="Pfam" id="PF10431">
    <property type="entry name" value="ClpB_D2-small"/>
    <property type="match status" value="1"/>
</dbReference>
<dbReference type="PROSITE" id="PS00870">
    <property type="entry name" value="CLPAB_1"/>
    <property type="match status" value="1"/>
</dbReference>
<dbReference type="Gene3D" id="3.40.50.300">
    <property type="entry name" value="P-loop containing nucleotide triphosphate hydrolases"/>
    <property type="match status" value="3"/>
</dbReference>
<protein>
    <submittedName>
        <fullName evidence="11">ATP-dependent chaperone ClpB</fullName>
    </submittedName>
</protein>
<dbReference type="InterPro" id="IPR018368">
    <property type="entry name" value="ClpA/B_CS1"/>
</dbReference>
<dbReference type="InterPro" id="IPR003593">
    <property type="entry name" value="AAA+_ATPase"/>
</dbReference>
<keyword evidence="4 8" id="KW-0067">ATP-binding</keyword>
<dbReference type="Proteomes" id="UP000033918">
    <property type="component" value="Unassembled WGS sequence"/>
</dbReference>
<dbReference type="PANTHER" id="PTHR11638:SF18">
    <property type="entry name" value="HEAT SHOCK PROTEIN 104"/>
    <property type="match status" value="1"/>
</dbReference>
<dbReference type="CDD" id="cd19499">
    <property type="entry name" value="RecA-like_ClpB_Hsp104-like"/>
    <property type="match status" value="1"/>
</dbReference>
<feature type="coiled-coil region" evidence="9">
    <location>
        <begin position="414"/>
        <end position="492"/>
    </location>
</feature>
<dbReference type="PROSITE" id="PS00871">
    <property type="entry name" value="CLPAB_2"/>
    <property type="match status" value="1"/>
</dbReference>
<evidence type="ECO:0000256" key="4">
    <source>
        <dbReference type="ARBA" id="ARBA00022840"/>
    </source>
</evidence>
<dbReference type="Gene3D" id="1.10.1780.10">
    <property type="entry name" value="Clp, N-terminal domain"/>
    <property type="match status" value="1"/>
</dbReference>
<dbReference type="PROSITE" id="PS51903">
    <property type="entry name" value="CLP_R"/>
    <property type="match status" value="1"/>
</dbReference>
<dbReference type="GO" id="GO:0016887">
    <property type="term" value="F:ATP hydrolysis activity"/>
    <property type="evidence" value="ECO:0007669"/>
    <property type="project" value="InterPro"/>
</dbReference>
<dbReference type="SMART" id="SM01086">
    <property type="entry name" value="ClpB_D2-small"/>
    <property type="match status" value="1"/>
</dbReference>
<dbReference type="InterPro" id="IPR028299">
    <property type="entry name" value="ClpA/B_CS2"/>
</dbReference>
<evidence type="ECO:0000259" key="10">
    <source>
        <dbReference type="PROSITE" id="PS51903"/>
    </source>
</evidence>
<comment type="similarity">
    <text evidence="1 8">Belongs to the ClpA/ClpB family.</text>
</comment>
<dbReference type="SMART" id="SM00382">
    <property type="entry name" value="AAA"/>
    <property type="match status" value="2"/>
</dbReference>
<evidence type="ECO:0000256" key="2">
    <source>
        <dbReference type="ARBA" id="ARBA00022737"/>
    </source>
</evidence>
<keyword evidence="3 8" id="KW-0547">Nucleotide-binding</keyword>
<feature type="domain" description="Clp R" evidence="10">
    <location>
        <begin position="3"/>
        <end position="148"/>
    </location>
</feature>
<dbReference type="EMBL" id="LCAK01000001">
    <property type="protein sequence ID" value="KKR89169.1"/>
    <property type="molecule type" value="Genomic_DNA"/>
</dbReference>